<evidence type="ECO:0000313" key="2">
    <source>
        <dbReference type="Proteomes" id="UP000186817"/>
    </source>
</evidence>
<comment type="caution">
    <text evidence="1">The sequence shown here is derived from an EMBL/GenBank/DDBJ whole genome shotgun (WGS) entry which is preliminary data.</text>
</comment>
<sequence>MSASDWAKETCPSIAGQIIRDLKAKLGQRAGKAGKERVLLRVRKDGKLKAQATQSYSGSAQKAKQACWVHRGDVESLRHLVKDPAKCLDKLVADGLCEEPRYCSHCGSGEVRRSQCQRGARNGHFSVSCAKCRKYTNWLFYSPFRYSRSTAAEIVEFLDCYQRQNLLSRPTPSQLNRELGFGRTKLDHLIQTCLKAESLVGKDRNRKMILKADAEVDDVVEHARD</sequence>
<dbReference type="AlphaFoldDB" id="A0A1Q9E210"/>
<evidence type="ECO:0000313" key="1">
    <source>
        <dbReference type="EMBL" id="OLQ01464.1"/>
    </source>
</evidence>
<protein>
    <submittedName>
        <fullName evidence="1">Uncharacterized protein</fullName>
    </submittedName>
</protein>
<gene>
    <name evidence="1" type="ORF">AK812_SmicGene15786</name>
</gene>
<reference evidence="1 2" key="1">
    <citation type="submission" date="2016-02" db="EMBL/GenBank/DDBJ databases">
        <title>Genome analysis of coral dinoflagellate symbionts highlights evolutionary adaptations to a symbiotic lifestyle.</title>
        <authorList>
            <person name="Aranda M."/>
            <person name="Li Y."/>
            <person name="Liew Y.J."/>
            <person name="Baumgarten S."/>
            <person name="Simakov O."/>
            <person name="Wilson M."/>
            <person name="Piel J."/>
            <person name="Ashoor H."/>
            <person name="Bougouffa S."/>
            <person name="Bajic V.B."/>
            <person name="Ryu T."/>
            <person name="Ravasi T."/>
            <person name="Bayer T."/>
            <person name="Micklem G."/>
            <person name="Kim H."/>
            <person name="Bhak J."/>
            <person name="Lajeunesse T.C."/>
            <person name="Voolstra C.R."/>
        </authorList>
    </citation>
    <scope>NUCLEOTIDE SEQUENCE [LARGE SCALE GENOMIC DNA]</scope>
    <source>
        <strain evidence="1 2">CCMP2467</strain>
    </source>
</reference>
<dbReference type="EMBL" id="LSRX01000291">
    <property type="protein sequence ID" value="OLQ01464.1"/>
    <property type="molecule type" value="Genomic_DNA"/>
</dbReference>
<dbReference type="Proteomes" id="UP000186817">
    <property type="component" value="Unassembled WGS sequence"/>
</dbReference>
<name>A0A1Q9E210_SYMMI</name>
<organism evidence="1 2">
    <name type="scientific">Symbiodinium microadriaticum</name>
    <name type="common">Dinoflagellate</name>
    <name type="synonym">Zooxanthella microadriatica</name>
    <dbReference type="NCBI Taxonomy" id="2951"/>
    <lineage>
        <taxon>Eukaryota</taxon>
        <taxon>Sar</taxon>
        <taxon>Alveolata</taxon>
        <taxon>Dinophyceae</taxon>
        <taxon>Suessiales</taxon>
        <taxon>Symbiodiniaceae</taxon>
        <taxon>Symbiodinium</taxon>
    </lineage>
</organism>
<dbReference type="OrthoDB" id="10653478at2759"/>
<accession>A0A1Q9E210</accession>
<keyword evidence="2" id="KW-1185">Reference proteome</keyword>
<proteinExistence type="predicted"/>